<dbReference type="AlphaFoldDB" id="A0A9P4NUL0"/>
<evidence type="ECO:0000256" key="8">
    <source>
        <dbReference type="SAM" id="Phobius"/>
    </source>
</evidence>
<evidence type="ECO:0000313" key="10">
    <source>
        <dbReference type="EMBL" id="KAF2431628.1"/>
    </source>
</evidence>
<feature type="transmembrane region" description="Helical" evidence="8">
    <location>
        <begin position="120"/>
        <end position="140"/>
    </location>
</feature>
<comment type="subcellular location">
    <subcellularLocation>
        <location evidence="1">Cell membrane</location>
        <topology evidence="1">Multi-pass membrane protein</topology>
    </subcellularLocation>
</comment>
<evidence type="ECO:0000259" key="9">
    <source>
        <dbReference type="PROSITE" id="PS50850"/>
    </source>
</evidence>
<dbReference type="InterPro" id="IPR020846">
    <property type="entry name" value="MFS_dom"/>
</dbReference>
<dbReference type="PANTHER" id="PTHR43791:SF39">
    <property type="entry name" value="TRANSPORTER LIZ1_SEO1, PUTATIVE (AFU_ORTHOLOGUE AFUA_3G00980)-RELATED"/>
    <property type="match status" value="1"/>
</dbReference>
<name>A0A9P4NUL0_9PEZI</name>
<keyword evidence="11" id="KW-1185">Reference proteome</keyword>
<feature type="transmembrane region" description="Helical" evidence="8">
    <location>
        <begin position="146"/>
        <end position="168"/>
    </location>
</feature>
<evidence type="ECO:0000256" key="1">
    <source>
        <dbReference type="ARBA" id="ARBA00004651"/>
    </source>
</evidence>
<evidence type="ECO:0000256" key="4">
    <source>
        <dbReference type="ARBA" id="ARBA00022692"/>
    </source>
</evidence>
<dbReference type="PANTHER" id="PTHR43791">
    <property type="entry name" value="PERMEASE-RELATED"/>
    <property type="match status" value="1"/>
</dbReference>
<feature type="transmembrane region" description="Helical" evidence="8">
    <location>
        <begin position="214"/>
        <end position="235"/>
    </location>
</feature>
<keyword evidence="3" id="KW-1003">Cell membrane</keyword>
<dbReference type="Proteomes" id="UP000800235">
    <property type="component" value="Unassembled WGS sequence"/>
</dbReference>
<organism evidence="10 11">
    <name type="scientific">Tothia fuscella</name>
    <dbReference type="NCBI Taxonomy" id="1048955"/>
    <lineage>
        <taxon>Eukaryota</taxon>
        <taxon>Fungi</taxon>
        <taxon>Dikarya</taxon>
        <taxon>Ascomycota</taxon>
        <taxon>Pezizomycotina</taxon>
        <taxon>Dothideomycetes</taxon>
        <taxon>Pleosporomycetidae</taxon>
        <taxon>Venturiales</taxon>
        <taxon>Cylindrosympodiaceae</taxon>
        <taxon>Tothia</taxon>
    </lineage>
</organism>
<feature type="transmembrane region" description="Helical" evidence="8">
    <location>
        <begin position="413"/>
        <end position="435"/>
    </location>
</feature>
<evidence type="ECO:0000256" key="6">
    <source>
        <dbReference type="ARBA" id="ARBA00023136"/>
    </source>
</evidence>
<gene>
    <name evidence="10" type="ORF">EJ08DRAFT_586845</name>
</gene>
<proteinExistence type="inferred from homology"/>
<keyword evidence="4 8" id="KW-0812">Transmembrane</keyword>
<evidence type="ECO:0000256" key="2">
    <source>
        <dbReference type="ARBA" id="ARBA00022448"/>
    </source>
</evidence>
<dbReference type="FunFam" id="1.20.1250.20:FF:000065">
    <property type="entry name" value="Putative MFS pantothenate transporter"/>
    <property type="match status" value="1"/>
</dbReference>
<dbReference type="GO" id="GO:0022857">
    <property type="term" value="F:transmembrane transporter activity"/>
    <property type="evidence" value="ECO:0007669"/>
    <property type="project" value="InterPro"/>
</dbReference>
<evidence type="ECO:0000313" key="11">
    <source>
        <dbReference type="Proteomes" id="UP000800235"/>
    </source>
</evidence>
<dbReference type="EMBL" id="MU007030">
    <property type="protein sequence ID" value="KAF2431628.1"/>
    <property type="molecule type" value="Genomic_DNA"/>
</dbReference>
<evidence type="ECO:0000256" key="5">
    <source>
        <dbReference type="ARBA" id="ARBA00022989"/>
    </source>
</evidence>
<reference evidence="10" key="1">
    <citation type="journal article" date="2020" name="Stud. Mycol.">
        <title>101 Dothideomycetes genomes: a test case for predicting lifestyles and emergence of pathogens.</title>
        <authorList>
            <person name="Haridas S."/>
            <person name="Albert R."/>
            <person name="Binder M."/>
            <person name="Bloem J."/>
            <person name="Labutti K."/>
            <person name="Salamov A."/>
            <person name="Andreopoulos B."/>
            <person name="Baker S."/>
            <person name="Barry K."/>
            <person name="Bills G."/>
            <person name="Bluhm B."/>
            <person name="Cannon C."/>
            <person name="Castanera R."/>
            <person name="Culley D."/>
            <person name="Daum C."/>
            <person name="Ezra D."/>
            <person name="Gonzalez J."/>
            <person name="Henrissat B."/>
            <person name="Kuo A."/>
            <person name="Liang C."/>
            <person name="Lipzen A."/>
            <person name="Lutzoni F."/>
            <person name="Magnuson J."/>
            <person name="Mondo S."/>
            <person name="Nolan M."/>
            <person name="Ohm R."/>
            <person name="Pangilinan J."/>
            <person name="Park H.-J."/>
            <person name="Ramirez L."/>
            <person name="Alfaro M."/>
            <person name="Sun H."/>
            <person name="Tritt A."/>
            <person name="Yoshinaga Y."/>
            <person name="Zwiers L.-H."/>
            <person name="Turgeon B."/>
            <person name="Goodwin S."/>
            <person name="Spatafora J."/>
            <person name="Crous P."/>
            <person name="Grigoriev I."/>
        </authorList>
    </citation>
    <scope>NUCLEOTIDE SEQUENCE</scope>
    <source>
        <strain evidence="10">CBS 130266</strain>
    </source>
</reference>
<feature type="transmembrane region" description="Helical" evidence="8">
    <location>
        <begin position="447"/>
        <end position="468"/>
    </location>
</feature>
<feature type="domain" description="Major facilitator superfamily (MFS) profile" evidence="9">
    <location>
        <begin position="54"/>
        <end position="473"/>
    </location>
</feature>
<feature type="transmembrane region" description="Helical" evidence="8">
    <location>
        <begin position="381"/>
        <end position="401"/>
    </location>
</feature>
<dbReference type="Gene3D" id="1.20.1250.20">
    <property type="entry name" value="MFS general substrate transporter like domains"/>
    <property type="match status" value="2"/>
</dbReference>
<sequence length="475" mass="53801">MAVSATSKDEKVSISGHEVVVQKEPRRRWVSYLWDSFDKSPEERWFLFKLDAALMTFASLGFFLKYLDQINIFSAFVSGMKEDLSLYGNQLNYMTSLWTVGYIIGQLPSNLILTRVRPRYWIPTMEVIWSVLTFLLSRATSAKHLYVLRFFIGLAESSFYPGITYILGSWYRKDELAKRSGIFFCSGILGASVSGYLAGGLYSLNGKGGYRGWQWLFIIDGCISLPIALAGYFFIPDVPEIAKPFYLTEAEVLLAQKRMKVEGRETRKPYTVAKIKRIVTSLRFWLIVFLYVCYSNSSIGVVPVFALFLKASKNPKYTVKQINNYPTITNAVALVTTLIWTWSSDTVFKGRRWPVIIIAGFINIFAAVILAVWKVSDRLKWMSFILAGSSAGLSAIILTWAQELTAGDNEERAIVVASANLLGAAVQAWLSLIIWQQVDAPRYHKGFVTLPFLTAAFMITALVLRQFYQNRNVKQ</sequence>
<feature type="transmembrane region" description="Helical" evidence="8">
    <location>
        <begin position="325"/>
        <end position="343"/>
    </location>
</feature>
<dbReference type="Pfam" id="PF07690">
    <property type="entry name" value="MFS_1"/>
    <property type="match status" value="1"/>
</dbReference>
<evidence type="ECO:0000256" key="7">
    <source>
        <dbReference type="ARBA" id="ARBA00037968"/>
    </source>
</evidence>
<keyword evidence="6 8" id="KW-0472">Membrane</keyword>
<feature type="transmembrane region" description="Helical" evidence="8">
    <location>
        <begin position="355"/>
        <end position="375"/>
    </location>
</feature>
<feature type="transmembrane region" description="Helical" evidence="8">
    <location>
        <begin position="180"/>
        <end position="202"/>
    </location>
</feature>
<keyword evidence="2" id="KW-0813">Transport</keyword>
<dbReference type="OrthoDB" id="3639251at2759"/>
<dbReference type="InterPro" id="IPR036259">
    <property type="entry name" value="MFS_trans_sf"/>
</dbReference>
<feature type="transmembrane region" description="Helical" evidence="8">
    <location>
        <begin position="93"/>
        <end position="113"/>
    </location>
</feature>
<dbReference type="InterPro" id="IPR011701">
    <property type="entry name" value="MFS"/>
</dbReference>
<dbReference type="SUPFAM" id="SSF103473">
    <property type="entry name" value="MFS general substrate transporter"/>
    <property type="match status" value="1"/>
</dbReference>
<evidence type="ECO:0000256" key="3">
    <source>
        <dbReference type="ARBA" id="ARBA00022475"/>
    </source>
</evidence>
<dbReference type="GO" id="GO:0005886">
    <property type="term" value="C:plasma membrane"/>
    <property type="evidence" value="ECO:0007669"/>
    <property type="project" value="UniProtKB-SubCell"/>
</dbReference>
<feature type="transmembrane region" description="Helical" evidence="8">
    <location>
        <begin position="284"/>
        <end position="305"/>
    </location>
</feature>
<comment type="similarity">
    <text evidence="7">Belongs to the major facilitator superfamily. Allantoate permease family.</text>
</comment>
<comment type="caution">
    <text evidence="10">The sequence shown here is derived from an EMBL/GenBank/DDBJ whole genome shotgun (WGS) entry which is preliminary data.</text>
</comment>
<dbReference type="FunFam" id="1.20.1250.20:FF:000386">
    <property type="entry name" value="MFS general substrate transporter"/>
    <property type="match status" value="1"/>
</dbReference>
<dbReference type="PROSITE" id="PS50850">
    <property type="entry name" value="MFS"/>
    <property type="match status" value="1"/>
</dbReference>
<keyword evidence="5 8" id="KW-1133">Transmembrane helix</keyword>
<accession>A0A9P4NUL0</accession>
<protein>
    <submittedName>
        <fullName evidence="10">MFS transporter Liz1/Seo1</fullName>
    </submittedName>
</protein>